<keyword evidence="3 8" id="KW-0456">Lyase</keyword>
<evidence type="ECO:0000256" key="2">
    <source>
        <dbReference type="ARBA" id="ARBA00022962"/>
    </source>
</evidence>
<sequence>MPRPPEPEPPVLAGLVAQRHPPPFALLHRPHSGADGLDLLLGQVSTPTALADIPLPPAGGAGGPRQDVLALVPYRQIAERGFAHTDDGAPLLAMSVDHRERVPLRTALRLLPDEPPVVTGGRFDVSDEDYAETVKKVVTDEIGWGEGANFVIRRSYVAELAGDRARAALSIFRRLLRGESGAYWTYVVHTAERTVVGASPERHVSLARGTAVMNPISGTLRHPPSGATLAEVERFLADRKETDELNMVLDEELKMMARFCTGGGRVVGPYLKEMARLAHTEYLIEGRTEQDPRTILRETMFAPTVTGSPLENACRVITRYEQGGRGYYSGIAALIGRDEQGGRTLDSAIMIRTADIDPRGRLRIGVGATLVRHSHPVSEVAETAAKAAGLLHALGVAHTADGDSAPAPVQHGTPRPGTQPPAPAARFGSHPRVRSALARRNGGLAGFWLAPQQERARPVPQLDGRRALIVDAEDTFTAMIAEQLRAIGLGIEVRRFDEPLREQDWDLVVAGPGPGDPREDGDPKIARLRTLLGTLLSDSRPFLAVCLSHQVLCTELGLPLRRRTVPNQGTQKAIDLFGRAERVGFYNTFAATSASPQIRPPRLGGAPVRVSADAATSEVHALRGPGFASFQFHAESVLTVDGLRLLTAATTHALGASGQQPDR</sequence>
<dbReference type="PROSITE" id="PS51273">
    <property type="entry name" value="GATASE_TYPE_1"/>
    <property type="match status" value="1"/>
</dbReference>
<dbReference type="EC" id="4.1.3.27" evidence="1"/>
<dbReference type="InterPro" id="IPR005801">
    <property type="entry name" value="ADC_synthase"/>
</dbReference>
<dbReference type="PANTHER" id="PTHR11236">
    <property type="entry name" value="AMINOBENZOATE/ANTHRANILATE SYNTHASE"/>
    <property type="match status" value="1"/>
</dbReference>
<dbReference type="AlphaFoldDB" id="A0A9W4H3E7"/>
<dbReference type="Pfam" id="PF00425">
    <property type="entry name" value="Chorismate_bind"/>
    <property type="match status" value="1"/>
</dbReference>
<dbReference type="Pfam" id="PF00117">
    <property type="entry name" value="GATase"/>
    <property type="match status" value="1"/>
</dbReference>
<dbReference type="PANTHER" id="PTHR11236:SF49">
    <property type="entry name" value="ANTHRANILATE SYNTHASE COMPONENT 1"/>
    <property type="match status" value="1"/>
</dbReference>
<keyword evidence="2 8" id="KW-0315">Glutamine amidotransferase</keyword>
<feature type="domain" description="Chorismate-utilising enzyme C-terminal" evidence="7">
    <location>
        <begin position="127"/>
        <end position="386"/>
    </location>
</feature>
<evidence type="ECO:0000259" key="7">
    <source>
        <dbReference type="Pfam" id="PF00425"/>
    </source>
</evidence>
<dbReference type="PRINTS" id="PR00097">
    <property type="entry name" value="ANTSNTHASEII"/>
</dbReference>
<name>A0A9W4H3E7_9ACTN</name>
<dbReference type="SUPFAM" id="SSF52317">
    <property type="entry name" value="Class I glutamine amidotransferase-like"/>
    <property type="match status" value="1"/>
</dbReference>
<evidence type="ECO:0000313" key="9">
    <source>
        <dbReference type="Proteomes" id="UP001153328"/>
    </source>
</evidence>
<evidence type="ECO:0000256" key="1">
    <source>
        <dbReference type="ARBA" id="ARBA00012266"/>
    </source>
</evidence>
<organism evidence="8 9">
    <name type="scientific">Actinacidiphila bryophytorum</name>
    <dbReference type="NCBI Taxonomy" id="1436133"/>
    <lineage>
        <taxon>Bacteria</taxon>
        <taxon>Bacillati</taxon>
        <taxon>Actinomycetota</taxon>
        <taxon>Actinomycetes</taxon>
        <taxon>Kitasatosporales</taxon>
        <taxon>Streptomycetaceae</taxon>
        <taxon>Actinacidiphila</taxon>
    </lineage>
</organism>
<dbReference type="EMBL" id="CAJVAX010000018">
    <property type="protein sequence ID" value="CAG7648124.1"/>
    <property type="molecule type" value="Genomic_DNA"/>
</dbReference>
<evidence type="ECO:0000256" key="5">
    <source>
        <dbReference type="SAM" id="MobiDB-lite"/>
    </source>
</evidence>
<evidence type="ECO:0000259" key="6">
    <source>
        <dbReference type="Pfam" id="PF00117"/>
    </source>
</evidence>
<feature type="region of interest" description="Disordered" evidence="5">
    <location>
        <begin position="401"/>
        <end position="429"/>
    </location>
</feature>
<dbReference type="Gene3D" id="3.60.120.10">
    <property type="entry name" value="Anthranilate synthase"/>
    <property type="match status" value="1"/>
</dbReference>
<dbReference type="InterPro" id="IPR017926">
    <property type="entry name" value="GATASE"/>
</dbReference>
<feature type="domain" description="Glutamine amidotransferase" evidence="6">
    <location>
        <begin position="468"/>
        <end position="647"/>
    </location>
</feature>
<dbReference type="InterPro" id="IPR015890">
    <property type="entry name" value="Chorismate_C"/>
</dbReference>
<dbReference type="PRINTS" id="PR00096">
    <property type="entry name" value="GATASE"/>
</dbReference>
<gene>
    <name evidence="8" type="primary">phzB</name>
    <name evidence="8" type="ORF">SBRY_40852</name>
</gene>
<dbReference type="InterPro" id="IPR019999">
    <property type="entry name" value="Anth_synth_I-like"/>
</dbReference>
<dbReference type="Gene3D" id="3.40.50.880">
    <property type="match status" value="1"/>
</dbReference>
<evidence type="ECO:0000256" key="3">
    <source>
        <dbReference type="ARBA" id="ARBA00023239"/>
    </source>
</evidence>
<comment type="caution">
    <text evidence="8">The sequence shown here is derived from an EMBL/GenBank/DDBJ whole genome shotgun (WGS) entry which is preliminary data.</text>
</comment>
<reference evidence="8" key="1">
    <citation type="submission" date="2021-06" db="EMBL/GenBank/DDBJ databases">
        <authorList>
            <person name="Arsene-Ploetze F."/>
        </authorList>
    </citation>
    <scope>NUCLEOTIDE SEQUENCE</scope>
    <source>
        <strain evidence="8">SBRY1</strain>
    </source>
</reference>
<dbReference type="InterPro" id="IPR006221">
    <property type="entry name" value="TrpG/PapA_dom"/>
</dbReference>
<evidence type="ECO:0000256" key="4">
    <source>
        <dbReference type="ARBA" id="ARBA00047683"/>
    </source>
</evidence>
<proteinExistence type="predicted"/>
<dbReference type="SUPFAM" id="SSF56322">
    <property type="entry name" value="ADC synthase"/>
    <property type="match status" value="1"/>
</dbReference>
<dbReference type="GO" id="GO:0000162">
    <property type="term" value="P:L-tryptophan biosynthetic process"/>
    <property type="evidence" value="ECO:0007669"/>
    <property type="project" value="TreeGrafter"/>
</dbReference>
<dbReference type="Proteomes" id="UP001153328">
    <property type="component" value="Unassembled WGS sequence"/>
</dbReference>
<keyword evidence="9" id="KW-1185">Reference proteome</keyword>
<dbReference type="RefSeq" id="WP_205047760.1">
    <property type="nucleotide sequence ID" value="NZ_CAJVAX010000018.1"/>
</dbReference>
<dbReference type="InterPro" id="IPR029062">
    <property type="entry name" value="Class_I_gatase-like"/>
</dbReference>
<evidence type="ECO:0000313" key="8">
    <source>
        <dbReference type="EMBL" id="CAG7648124.1"/>
    </source>
</evidence>
<accession>A0A9W4H3E7</accession>
<comment type="catalytic activity">
    <reaction evidence="4">
        <text>chorismate + L-glutamine = anthranilate + pyruvate + L-glutamate + H(+)</text>
        <dbReference type="Rhea" id="RHEA:21732"/>
        <dbReference type="ChEBI" id="CHEBI:15361"/>
        <dbReference type="ChEBI" id="CHEBI:15378"/>
        <dbReference type="ChEBI" id="CHEBI:16567"/>
        <dbReference type="ChEBI" id="CHEBI:29748"/>
        <dbReference type="ChEBI" id="CHEBI:29985"/>
        <dbReference type="ChEBI" id="CHEBI:58359"/>
        <dbReference type="EC" id="4.1.3.27"/>
    </reaction>
</comment>
<dbReference type="GO" id="GO:0004049">
    <property type="term" value="F:anthranilate synthase activity"/>
    <property type="evidence" value="ECO:0007669"/>
    <property type="project" value="UniProtKB-EC"/>
</dbReference>
<dbReference type="CDD" id="cd01743">
    <property type="entry name" value="GATase1_Anthranilate_Synthase"/>
    <property type="match status" value="1"/>
</dbReference>
<protein>
    <recommendedName>
        <fullName evidence="1">anthranilate synthase</fullName>
        <ecNumber evidence="1">4.1.3.27</ecNumber>
    </recommendedName>
</protein>